<dbReference type="RefSeq" id="WP_149634441.1">
    <property type="nucleotide sequence ID" value="NZ_VNIP01000006.1"/>
</dbReference>
<evidence type="ECO:0008006" key="3">
    <source>
        <dbReference type="Google" id="ProtNLM"/>
    </source>
</evidence>
<dbReference type="Proteomes" id="UP000323608">
    <property type="component" value="Unassembled WGS sequence"/>
</dbReference>
<proteinExistence type="predicted"/>
<evidence type="ECO:0000313" key="1">
    <source>
        <dbReference type="EMBL" id="KAA1182373.1"/>
    </source>
</evidence>
<gene>
    <name evidence="1" type="ORF">FP026_09860</name>
</gene>
<dbReference type="OrthoDB" id="8402530at2"/>
<protein>
    <recommendedName>
        <fullName evidence="3">Histidine kinase</fullName>
    </recommendedName>
</protein>
<reference evidence="1 2" key="1">
    <citation type="submission" date="2019-07" db="EMBL/GenBank/DDBJ databases">
        <title>The Draft Genome Sequence of Rhizobium tropici SARCC-755 Associated with Superior Nodulation on Pigeonpea (Cajanus cajan (L.) Millsp.).</title>
        <authorList>
            <person name="Bopape F.L."/>
            <person name="Hassen A.I."/>
            <person name="Swanevelder Z.H."/>
            <person name="Gwata E.T."/>
        </authorList>
    </citation>
    <scope>NUCLEOTIDE SEQUENCE [LARGE SCALE GENOMIC DNA]</scope>
    <source>
        <strain evidence="1 2">SARCC-755</strain>
    </source>
</reference>
<accession>A0A5B0W5U5</accession>
<organism evidence="1 2">
    <name type="scientific">Rhizobium tropici</name>
    <dbReference type="NCBI Taxonomy" id="398"/>
    <lineage>
        <taxon>Bacteria</taxon>
        <taxon>Pseudomonadati</taxon>
        <taxon>Pseudomonadota</taxon>
        <taxon>Alphaproteobacteria</taxon>
        <taxon>Hyphomicrobiales</taxon>
        <taxon>Rhizobiaceae</taxon>
        <taxon>Rhizobium/Agrobacterium group</taxon>
        <taxon>Rhizobium</taxon>
    </lineage>
</organism>
<name>A0A5B0W5U5_RHITR</name>
<evidence type="ECO:0000313" key="2">
    <source>
        <dbReference type="Proteomes" id="UP000323608"/>
    </source>
</evidence>
<sequence length="67" mass="7262">MNQDTIDRLESINQQLHTRALALSQSQEGHDHALMMSALSAMIEVVRSLEENMARLDGPKGIGSAGS</sequence>
<dbReference type="EMBL" id="VNIP01000006">
    <property type="protein sequence ID" value="KAA1182373.1"/>
    <property type="molecule type" value="Genomic_DNA"/>
</dbReference>
<dbReference type="AlphaFoldDB" id="A0A5B0W5U5"/>
<comment type="caution">
    <text evidence="1">The sequence shown here is derived from an EMBL/GenBank/DDBJ whole genome shotgun (WGS) entry which is preliminary data.</text>
</comment>